<keyword evidence="5" id="KW-0539">Nucleus</keyword>
<protein>
    <submittedName>
        <fullName evidence="8">Fungal specific transcription factor</fullName>
    </submittedName>
</protein>
<feature type="compositionally biased region" description="Polar residues" evidence="6">
    <location>
        <begin position="1"/>
        <end position="17"/>
    </location>
</feature>
<evidence type="ECO:0000313" key="9">
    <source>
        <dbReference type="Proteomes" id="UP000699042"/>
    </source>
</evidence>
<dbReference type="GO" id="GO:0008270">
    <property type="term" value="F:zinc ion binding"/>
    <property type="evidence" value="ECO:0007669"/>
    <property type="project" value="InterPro"/>
</dbReference>
<evidence type="ECO:0000259" key="7">
    <source>
        <dbReference type="Pfam" id="PF04082"/>
    </source>
</evidence>
<dbReference type="GO" id="GO:0000981">
    <property type="term" value="F:DNA-binding transcription factor activity, RNA polymerase II-specific"/>
    <property type="evidence" value="ECO:0007669"/>
    <property type="project" value="InterPro"/>
</dbReference>
<dbReference type="InterPro" id="IPR050815">
    <property type="entry name" value="TF_fung"/>
</dbReference>
<evidence type="ECO:0000256" key="3">
    <source>
        <dbReference type="ARBA" id="ARBA00023015"/>
    </source>
</evidence>
<dbReference type="InterPro" id="IPR007219">
    <property type="entry name" value="XnlR_reg_dom"/>
</dbReference>
<feature type="domain" description="Xylanolytic transcriptional activator regulatory" evidence="7">
    <location>
        <begin position="171"/>
        <end position="336"/>
    </location>
</feature>
<reference evidence="8" key="1">
    <citation type="submission" date="2021-05" db="EMBL/GenBank/DDBJ databases">
        <title>Comparative genomics of three Colletotrichum scovillei strains and genetic complementation revealed genes involved fungal growth and virulence on chili pepper.</title>
        <authorList>
            <person name="Hsieh D.-K."/>
            <person name="Chuang S.-C."/>
            <person name="Chen C.-Y."/>
            <person name="Chao Y.-T."/>
            <person name="Lu M.-Y.J."/>
            <person name="Lee M.-H."/>
            <person name="Shih M.-C."/>
        </authorList>
    </citation>
    <scope>NUCLEOTIDE SEQUENCE</scope>
    <source>
        <strain evidence="8">Coll-153</strain>
    </source>
</reference>
<sequence length="804" mass="88366">MSGTKQSQSPQDSPATKTSRDCFLIGVPHSCRSNATERYQRVESVNSIRGHVSMVNYSIHHHRHCASEQLIHNPEGVPKKRGPKKESLSALIKRIDGLEELLKSDKTPTPPGSDAIPADFNELHVYSNNSADPCGSASSDVSPYSAFHEGSFGANKASEFPFIINAEGLVDTYFTHFHRNPYRILDEEAIRQKLKNNKMPKSLLYAICAVSTRFSEQPGRGPSSHVSAETYASWALKDIDLGDTTIENCQALLLLVTAFAAMGNGRKAYSVLSQAVAVVLALELYHGSEQHDDYNHTQGKMRRRLFCTCYVMNVFVSTWLERPSLIDDALVKTTIQSSRQASPAGWPPNNECSLTVECEPPGERADNPDNGLQKMVWVAHILSDANRYLLVTNPTTQAAFAHRHKIRHDLDQWAAEISRNPDYLYQDPRGAEANTMLECQIIYHLVHCLIYRPLLPLHLSEPAGAMMIQHWVIEATEVAFRHATAIIELIDHAMQTKLVELPAFISFCIFTAGTIHIHGMHYTNDRQDQGAGIGLPSFASSPMAAETFASSSELVNKCLYQLSAIGNEVESSRSSRAFLEELTNEHAKLLGKGAAGYIPTQTNKFFNRYPVELRQRIQGFHFGSLPPSMFTQSYPSETPEGGLRKTGGIPPGPWGPNPSHTGVKVPVMATSTSMGQRMGSTQGHSRSYSDSTPMTQTYSFATNAPVSQRPLPAWPGFQDATPRQIINTHSTPMLGPPTSSQLTSPISQQGPTTLERSNWSGAEGFGGGADEPLTYDIVPSAGTTAGPMYQAEGTFVQYQNFSVL</sequence>
<comment type="caution">
    <text evidence="8">The sequence shown here is derived from an EMBL/GenBank/DDBJ whole genome shotgun (WGS) entry which is preliminary data.</text>
</comment>
<accession>A0A9P7RKV3</accession>
<comment type="subcellular location">
    <subcellularLocation>
        <location evidence="1">Nucleus</location>
    </subcellularLocation>
</comment>
<evidence type="ECO:0000256" key="5">
    <source>
        <dbReference type="ARBA" id="ARBA00023242"/>
    </source>
</evidence>
<evidence type="ECO:0000256" key="2">
    <source>
        <dbReference type="ARBA" id="ARBA00022723"/>
    </source>
</evidence>
<dbReference type="EMBL" id="JAESDN010000001">
    <property type="protein sequence ID" value="KAG7059353.1"/>
    <property type="molecule type" value="Genomic_DNA"/>
</dbReference>
<dbReference type="Proteomes" id="UP000699042">
    <property type="component" value="Unassembled WGS sequence"/>
</dbReference>
<evidence type="ECO:0000313" key="8">
    <source>
        <dbReference type="EMBL" id="KAG7059353.1"/>
    </source>
</evidence>
<evidence type="ECO:0000256" key="1">
    <source>
        <dbReference type="ARBA" id="ARBA00004123"/>
    </source>
</evidence>
<keyword evidence="9" id="KW-1185">Reference proteome</keyword>
<evidence type="ECO:0000256" key="4">
    <source>
        <dbReference type="ARBA" id="ARBA00023163"/>
    </source>
</evidence>
<keyword evidence="2" id="KW-0479">Metal-binding</keyword>
<dbReference type="GO" id="GO:0005634">
    <property type="term" value="C:nucleus"/>
    <property type="evidence" value="ECO:0007669"/>
    <property type="project" value="UniProtKB-SubCell"/>
</dbReference>
<organism evidence="8 9">
    <name type="scientific">Colletotrichum scovillei</name>
    <dbReference type="NCBI Taxonomy" id="1209932"/>
    <lineage>
        <taxon>Eukaryota</taxon>
        <taxon>Fungi</taxon>
        <taxon>Dikarya</taxon>
        <taxon>Ascomycota</taxon>
        <taxon>Pezizomycotina</taxon>
        <taxon>Sordariomycetes</taxon>
        <taxon>Hypocreomycetidae</taxon>
        <taxon>Glomerellales</taxon>
        <taxon>Glomerellaceae</taxon>
        <taxon>Colletotrichum</taxon>
        <taxon>Colletotrichum acutatum species complex</taxon>
    </lineage>
</organism>
<proteinExistence type="predicted"/>
<dbReference type="CDD" id="cd12148">
    <property type="entry name" value="fungal_TF_MHR"/>
    <property type="match status" value="1"/>
</dbReference>
<dbReference type="AlphaFoldDB" id="A0A9P7RKV3"/>
<evidence type="ECO:0000256" key="6">
    <source>
        <dbReference type="SAM" id="MobiDB-lite"/>
    </source>
</evidence>
<dbReference type="PANTHER" id="PTHR47338">
    <property type="entry name" value="ZN(II)2CYS6 TRANSCRIPTION FACTOR (EUROFUNG)-RELATED"/>
    <property type="match status" value="1"/>
</dbReference>
<dbReference type="Pfam" id="PF04082">
    <property type="entry name" value="Fungal_trans"/>
    <property type="match status" value="1"/>
</dbReference>
<gene>
    <name evidence="8" type="ORF">JMJ77_006717</name>
</gene>
<feature type="region of interest" description="Disordered" evidence="6">
    <location>
        <begin position="1"/>
        <end position="20"/>
    </location>
</feature>
<name>A0A9P7RKV3_9PEZI</name>
<dbReference type="PANTHER" id="PTHR47338:SF4">
    <property type="entry name" value="ZN(II)2CYS6 TRANSCRIPTION FACTOR (EUROFUNG)"/>
    <property type="match status" value="1"/>
</dbReference>
<keyword evidence="4" id="KW-0804">Transcription</keyword>
<keyword evidence="3" id="KW-0805">Transcription regulation</keyword>
<dbReference type="GO" id="GO:0003677">
    <property type="term" value="F:DNA binding"/>
    <property type="evidence" value="ECO:0007669"/>
    <property type="project" value="InterPro"/>
</dbReference>
<dbReference type="GO" id="GO:0006351">
    <property type="term" value="P:DNA-templated transcription"/>
    <property type="evidence" value="ECO:0007669"/>
    <property type="project" value="InterPro"/>
</dbReference>